<dbReference type="Pfam" id="PF13576">
    <property type="entry name" value="Pentapeptide_3"/>
    <property type="match status" value="2"/>
</dbReference>
<accession>A0ABS5YUD2</accession>
<dbReference type="InterPro" id="IPR001646">
    <property type="entry name" value="5peptide_repeat"/>
</dbReference>
<protein>
    <submittedName>
        <fullName evidence="1">Pentapeptide repeat-containing protein</fullName>
    </submittedName>
</protein>
<gene>
    <name evidence="1" type="ORF">KOI35_26440</name>
</gene>
<comment type="caution">
    <text evidence="1">The sequence shown here is derived from an EMBL/GenBank/DDBJ whole genome shotgun (WGS) entry which is preliminary data.</text>
</comment>
<dbReference type="Proteomes" id="UP001519654">
    <property type="component" value="Unassembled WGS sequence"/>
</dbReference>
<keyword evidence="2" id="KW-1185">Reference proteome</keyword>
<sequence>MAAAGVVAFVVMVRVAAHAPVADRPGLQIEAIKYGLGLFAAGGAAAALLLGFRRQQHTELDAAERRITDLYTKAVEQLGAESPAVRMGGMYALERIAQSNVDQRQTIVNVICAYLRTPFTPPSPDPSSADAQGQQELQVRLTAQSILTGHLRPSAAGSLFWPGIDLDLTGATLAEWRLSDAEVHKAIFTGATFSSPALFSDTVFTDAVTFASATFDAKVHFIRAIFTAKTTFERVAVHGEAAFSGALFHGAVDFSGASFAADADWHTTTFQDDAHFTEVRFDGNAEFTRANFAEWVTFRGSAFAGGVRFSETYFRSDAALATMLAEVRPLSQDDRRDVWPPGWRLREGTDGRGELLFTGLPSR</sequence>
<organism evidence="1 2">
    <name type="scientific">Paractinoplanes bogorensis</name>
    <dbReference type="NCBI Taxonomy" id="1610840"/>
    <lineage>
        <taxon>Bacteria</taxon>
        <taxon>Bacillati</taxon>
        <taxon>Actinomycetota</taxon>
        <taxon>Actinomycetes</taxon>
        <taxon>Micromonosporales</taxon>
        <taxon>Micromonosporaceae</taxon>
        <taxon>Paractinoplanes</taxon>
    </lineage>
</organism>
<proteinExistence type="predicted"/>
<name>A0ABS5YUD2_9ACTN</name>
<dbReference type="SUPFAM" id="SSF141571">
    <property type="entry name" value="Pentapeptide repeat-like"/>
    <property type="match status" value="1"/>
</dbReference>
<dbReference type="EMBL" id="JAHKKG010000008">
    <property type="protein sequence ID" value="MBU2667057.1"/>
    <property type="molecule type" value="Genomic_DNA"/>
</dbReference>
<evidence type="ECO:0000313" key="1">
    <source>
        <dbReference type="EMBL" id="MBU2667057.1"/>
    </source>
</evidence>
<evidence type="ECO:0000313" key="2">
    <source>
        <dbReference type="Proteomes" id="UP001519654"/>
    </source>
</evidence>
<dbReference type="Gene3D" id="2.160.20.80">
    <property type="entry name" value="E3 ubiquitin-protein ligase SopA"/>
    <property type="match status" value="1"/>
</dbReference>
<reference evidence="1 2" key="1">
    <citation type="submission" date="2021-06" db="EMBL/GenBank/DDBJ databases">
        <title>Actinoplanes lichenicola sp. nov., and Actinoplanes ovalisporus sp. nov., isolated from lichen in Thailand.</title>
        <authorList>
            <person name="Saeng-In P."/>
            <person name="Kanchanasin P."/>
            <person name="Yuki M."/>
            <person name="Kudo T."/>
            <person name="Ohkuma M."/>
            <person name="Phongsopitanun W."/>
            <person name="Tanasupawat S."/>
        </authorList>
    </citation>
    <scope>NUCLEOTIDE SEQUENCE [LARGE SCALE GENOMIC DNA]</scope>
    <source>
        <strain evidence="1 2">NBRC 110975</strain>
    </source>
</reference>